<dbReference type="Pfam" id="PF00646">
    <property type="entry name" value="F-box"/>
    <property type="match status" value="1"/>
</dbReference>
<dbReference type="InterPro" id="IPR017451">
    <property type="entry name" value="F-box-assoc_interact_dom"/>
</dbReference>
<dbReference type="Gene3D" id="1.20.1280.50">
    <property type="match status" value="1"/>
</dbReference>
<protein>
    <recommendedName>
        <fullName evidence="1">F-box domain-containing protein</fullName>
    </recommendedName>
</protein>
<dbReference type="InterPro" id="IPR050796">
    <property type="entry name" value="SCF_F-box_component"/>
</dbReference>
<dbReference type="PANTHER" id="PTHR31672:SF13">
    <property type="entry name" value="F-BOX PROTEIN CPR30-LIKE"/>
    <property type="match status" value="1"/>
</dbReference>
<evidence type="ECO:0000313" key="3">
    <source>
        <dbReference type="Proteomes" id="UP001454036"/>
    </source>
</evidence>
<dbReference type="SUPFAM" id="SSF81383">
    <property type="entry name" value="F-box domain"/>
    <property type="match status" value="1"/>
</dbReference>
<dbReference type="PANTHER" id="PTHR31672">
    <property type="entry name" value="BNACNNG10540D PROTEIN"/>
    <property type="match status" value="1"/>
</dbReference>
<accession>A0AAV3RZK4</accession>
<dbReference type="AlphaFoldDB" id="A0AAV3RZK4"/>
<proteinExistence type="predicted"/>
<dbReference type="Proteomes" id="UP001454036">
    <property type="component" value="Unassembled WGS sequence"/>
</dbReference>
<feature type="domain" description="F-box" evidence="1">
    <location>
        <begin position="1"/>
        <end position="45"/>
    </location>
</feature>
<evidence type="ECO:0000313" key="2">
    <source>
        <dbReference type="EMBL" id="GAA0186374.1"/>
    </source>
</evidence>
<dbReference type="NCBIfam" id="TIGR01640">
    <property type="entry name" value="F_box_assoc_1"/>
    <property type="match status" value="1"/>
</dbReference>
<dbReference type="InterPro" id="IPR001810">
    <property type="entry name" value="F-box_dom"/>
</dbReference>
<comment type="caution">
    <text evidence="2">The sequence shown here is derived from an EMBL/GenBank/DDBJ whole genome shotgun (WGS) entry which is preliminary data.</text>
</comment>
<organism evidence="2 3">
    <name type="scientific">Lithospermum erythrorhizon</name>
    <name type="common">Purple gromwell</name>
    <name type="synonym">Lithospermum officinale var. erythrorhizon</name>
    <dbReference type="NCBI Taxonomy" id="34254"/>
    <lineage>
        <taxon>Eukaryota</taxon>
        <taxon>Viridiplantae</taxon>
        <taxon>Streptophyta</taxon>
        <taxon>Embryophyta</taxon>
        <taxon>Tracheophyta</taxon>
        <taxon>Spermatophyta</taxon>
        <taxon>Magnoliopsida</taxon>
        <taxon>eudicotyledons</taxon>
        <taxon>Gunneridae</taxon>
        <taxon>Pentapetalae</taxon>
        <taxon>asterids</taxon>
        <taxon>lamiids</taxon>
        <taxon>Boraginales</taxon>
        <taxon>Boraginaceae</taxon>
        <taxon>Boraginoideae</taxon>
        <taxon>Lithospermeae</taxon>
        <taxon>Lithospermum</taxon>
    </lineage>
</organism>
<gene>
    <name evidence="2" type="ORF">LIER_33662</name>
</gene>
<evidence type="ECO:0000259" key="1">
    <source>
        <dbReference type="PROSITE" id="PS50181"/>
    </source>
</evidence>
<dbReference type="InterPro" id="IPR013187">
    <property type="entry name" value="F-box-assoc_dom_typ3"/>
</dbReference>
<name>A0AAV3RZK4_LITER</name>
<sequence length="420" mass="48328">MATSFPHDVIIDILLLLPAKTLLRFKCTCKSWLSYIESQSFIKTHRDLQIINQDKKVLLSSSTSDEEYSYYYIIEKSSCLRKSLADHEIDFLYSSKLPQEYLNETACIEYMSCCHGLVFMVISDGSMILWNPTTRKHHQIPKYNHTDIPPPSYYILPGVGNRLNYYCSQLGPAYSFGYDSSVDDYKILRLKREFNGHPIYVDMYSVNNKSWRTLGLLSSDWVIPSKQDSIMFGGAFHFLSHPIITNTRIPMKELMLSCCLVEEKFVKVYVPEVGMRHTNLCIVEQKLSISGFTLWGVCSKFEVWSVMNYGKNCTTTYWSRTISINLELPTPNVLGSLNILSARFVAEREVLLFTAYEYLLVSKGYLIYDTRKQQFLKIMGFPQFGMVNKLIEFPQCGIAIDHVETLVSPYPPHQIVCATS</sequence>
<keyword evidence="3" id="KW-1185">Reference proteome</keyword>
<dbReference type="Pfam" id="PF08268">
    <property type="entry name" value="FBA_3"/>
    <property type="match status" value="1"/>
</dbReference>
<dbReference type="SMART" id="SM00256">
    <property type="entry name" value="FBOX"/>
    <property type="match status" value="1"/>
</dbReference>
<dbReference type="EMBL" id="BAABME010013635">
    <property type="protein sequence ID" value="GAA0186374.1"/>
    <property type="molecule type" value="Genomic_DNA"/>
</dbReference>
<dbReference type="PROSITE" id="PS50181">
    <property type="entry name" value="FBOX"/>
    <property type="match status" value="1"/>
</dbReference>
<reference evidence="2 3" key="1">
    <citation type="submission" date="2024-01" db="EMBL/GenBank/DDBJ databases">
        <title>The complete chloroplast genome sequence of Lithospermum erythrorhizon: insights into the phylogenetic relationship among Boraginaceae species and the maternal lineages of purple gromwells.</title>
        <authorList>
            <person name="Okada T."/>
            <person name="Watanabe K."/>
        </authorList>
    </citation>
    <scope>NUCLEOTIDE SEQUENCE [LARGE SCALE GENOMIC DNA]</scope>
</reference>
<dbReference type="InterPro" id="IPR036047">
    <property type="entry name" value="F-box-like_dom_sf"/>
</dbReference>